<reference evidence="1" key="1">
    <citation type="journal article" date="2023" name="Mol. Phylogenet. Evol.">
        <title>Genome-scale phylogeny and comparative genomics of the fungal order Sordariales.</title>
        <authorList>
            <person name="Hensen N."/>
            <person name="Bonometti L."/>
            <person name="Westerberg I."/>
            <person name="Brannstrom I.O."/>
            <person name="Guillou S."/>
            <person name="Cros-Aarteil S."/>
            <person name="Calhoun S."/>
            <person name="Haridas S."/>
            <person name="Kuo A."/>
            <person name="Mondo S."/>
            <person name="Pangilinan J."/>
            <person name="Riley R."/>
            <person name="LaButti K."/>
            <person name="Andreopoulos B."/>
            <person name="Lipzen A."/>
            <person name="Chen C."/>
            <person name="Yan M."/>
            <person name="Daum C."/>
            <person name="Ng V."/>
            <person name="Clum A."/>
            <person name="Steindorff A."/>
            <person name="Ohm R.A."/>
            <person name="Martin F."/>
            <person name="Silar P."/>
            <person name="Natvig D.O."/>
            <person name="Lalanne C."/>
            <person name="Gautier V."/>
            <person name="Ament-Velasquez S.L."/>
            <person name="Kruys A."/>
            <person name="Hutchinson M.I."/>
            <person name="Powell A.J."/>
            <person name="Barry K."/>
            <person name="Miller A.N."/>
            <person name="Grigoriev I.V."/>
            <person name="Debuchy R."/>
            <person name="Gladieux P."/>
            <person name="Hiltunen Thoren M."/>
            <person name="Johannesson H."/>
        </authorList>
    </citation>
    <scope>NUCLEOTIDE SEQUENCE</scope>
    <source>
        <strain evidence="1">PSN243</strain>
    </source>
</reference>
<reference evidence="1" key="2">
    <citation type="submission" date="2023-05" db="EMBL/GenBank/DDBJ databases">
        <authorList>
            <consortium name="Lawrence Berkeley National Laboratory"/>
            <person name="Steindorff A."/>
            <person name="Hensen N."/>
            <person name="Bonometti L."/>
            <person name="Westerberg I."/>
            <person name="Brannstrom I.O."/>
            <person name="Guillou S."/>
            <person name="Cros-Aarteil S."/>
            <person name="Calhoun S."/>
            <person name="Haridas S."/>
            <person name="Kuo A."/>
            <person name="Mondo S."/>
            <person name="Pangilinan J."/>
            <person name="Riley R."/>
            <person name="Labutti K."/>
            <person name="Andreopoulos B."/>
            <person name="Lipzen A."/>
            <person name="Chen C."/>
            <person name="Yanf M."/>
            <person name="Daum C."/>
            <person name="Ng V."/>
            <person name="Clum A."/>
            <person name="Ohm R."/>
            <person name="Martin F."/>
            <person name="Silar P."/>
            <person name="Natvig D."/>
            <person name="Lalanne C."/>
            <person name="Gautier V."/>
            <person name="Ament-Velasquez S.L."/>
            <person name="Kruys A."/>
            <person name="Hutchinson M.I."/>
            <person name="Powell A.J."/>
            <person name="Barry K."/>
            <person name="Miller A.N."/>
            <person name="Grigoriev I.V."/>
            <person name="Debuchy R."/>
            <person name="Gladieux P."/>
            <person name="Thoren M.H."/>
            <person name="Johannesson H."/>
        </authorList>
    </citation>
    <scope>NUCLEOTIDE SEQUENCE</scope>
    <source>
        <strain evidence="1">PSN243</strain>
    </source>
</reference>
<comment type="caution">
    <text evidence="1">The sequence shown here is derived from an EMBL/GenBank/DDBJ whole genome shotgun (WGS) entry which is preliminary data.</text>
</comment>
<protein>
    <submittedName>
        <fullName evidence="1">Uncharacterized protein</fullName>
    </submittedName>
</protein>
<gene>
    <name evidence="1" type="ORF">QBC34DRAFT_384423</name>
</gene>
<evidence type="ECO:0000313" key="2">
    <source>
        <dbReference type="Proteomes" id="UP001321760"/>
    </source>
</evidence>
<keyword evidence="2" id="KW-1185">Reference proteome</keyword>
<dbReference type="InterPro" id="IPR036684">
    <property type="entry name" value="Ca_lectin_sf"/>
</dbReference>
<name>A0AAV9GAF6_9PEZI</name>
<proteinExistence type="predicted"/>
<dbReference type="Gene3D" id="2.60.120.400">
    <property type="entry name" value="Calcium-mediated lectin"/>
    <property type="match status" value="1"/>
</dbReference>
<accession>A0AAV9GAF6</accession>
<sequence length="151" mass="17022">MGKSPFTIMIPASHKITITAKTSALYRQRVVLTDMLKAEAYDMMGQGEDNRLMTIQNHEPGSANVLETAENFVLPTIAHPMKPYREVEVVCSFLRPGESEDDWHPSEVWVDGPEPREEVDLGLDHKWVVTTEDGADDDRNDTVVEIVAKRD</sequence>
<dbReference type="Proteomes" id="UP001321760">
    <property type="component" value="Unassembled WGS sequence"/>
</dbReference>
<dbReference type="EMBL" id="MU865966">
    <property type="protein sequence ID" value="KAK4445390.1"/>
    <property type="molecule type" value="Genomic_DNA"/>
</dbReference>
<dbReference type="AlphaFoldDB" id="A0AAV9GAF6"/>
<evidence type="ECO:0000313" key="1">
    <source>
        <dbReference type="EMBL" id="KAK4445390.1"/>
    </source>
</evidence>
<organism evidence="1 2">
    <name type="scientific">Podospora aff. communis PSN243</name>
    <dbReference type="NCBI Taxonomy" id="3040156"/>
    <lineage>
        <taxon>Eukaryota</taxon>
        <taxon>Fungi</taxon>
        <taxon>Dikarya</taxon>
        <taxon>Ascomycota</taxon>
        <taxon>Pezizomycotina</taxon>
        <taxon>Sordariomycetes</taxon>
        <taxon>Sordariomycetidae</taxon>
        <taxon>Sordariales</taxon>
        <taxon>Podosporaceae</taxon>
        <taxon>Podospora</taxon>
    </lineage>
</organism>